<dbReference type="PANTHER" id="PTHR31728">
    <property type="entry name" value="ABRAXAS FAMILY MEMBER"/>
    <property type="match status" value="1"/>
</dbReference>
<accession>A0A4P9ZZ19</accession>
<proteinExistence type="predicted"/>
<evidence type="ECO:0000313" key="1">
    <source>
        <dbReference type="EMBL" id="RKP38638.1"/>
    </source>
</evidence>
<sequence>MAEATPFTLNLAPALLERLSQDLEKSPEVQEGFLIGRVIHMNHVTSGITDDSDDGRAEFQPAHSMEISDYHPWNRSDPKFYNPDGSIDGDILHSWGIRDKRVVGYYHYRGQSPNYPSMREMTLTGNLRDFLLSCGLHGFHSDPFILGVLTAAPTEYDQPLPEQSAPPSLPLVNIQWSFWNVDQPGTSLHIPLKPLPTYITTSLPTPAVSLSLDEKEGLRGIARCSNPVDTIRLFQEMMKRIPTNGTNMVLEHFAHTIKSQARWLIQQGSSAKPVAAPTSHRLSTGARSVDTSDSIFNNSLFQLEEEDPELESHLLQIAESQYY</sequence>
<evidence type="ECO:0000313" key="2">
    <source>
        <dbReference type="Proteomes" id="UP000268162"/>
    </source>
</evidence>
<protein>
    <submittedName>
        <fullName evidence="1">Uncharacterized protein</fullName>
    </submittedName>
</protein>
<dbReference type="GO" id="GO:0031593">
    <property type="term" value="F:polyubiquitin modification-dependent protein binding"/>
    <property type="evidence" value="ECO:0007669"/>
    <property type="project" value="TreeGrafter"/>
</dbReference>
<dbReference type="GO" id="GO:0005634">
    <property type="term" value="C:nucleus"/>
    <property type="evidence" value="ECO:0007669"/>
    <property type="project" value="TreeGrafter"/>
</dbReference>
<dbReference type="InterPro" id="IPR023238">
    <property type="entry name" value="FAM175"/>
</dbReference>
<dbReference type="PANTHER" id="PTHR31728:SF5">
    <property type="entry name" value="OS07G0540200 PROTEIN"/>
    <property type="match status" value="1"/>
</dbReference>
<dbReference type="AlphaFoldDB" id="A0A4P9ZZ19"/>
<organism evidence="1 2">
    <name type="scientific">Dimargaris cristalligena</name>
    <dbReference type="NCBI Taxonomy" id="215637"/>
    <lineage>
        <taxon>Eukaryota</taxon>
        <taxon>Fungi</taxon>
        <taxon>Fungi incertae sedis</taxon>
        <taxon>Zoopagomycota</taxon>
        <taxon>Kickxellomycotina</taxon>
        <taxon>Dimargaritomycetes</taxon>
        <taxon>Dimargaritales</taxon>
        <taxon>Dimargaritaceae</taxon>
        <taxon>Dimargaris</taxon>
    </lineage>
</organism>
<name>A0A4P9ZZ19_9FUNG</name>
<reference evidence="2" key="1">
    <citation type="journal article" date="2018" name="Nat. Microbiol.">
        <title>Leveraging single-cell genomics to expand the fungal tree of life.</title>
        <authorList>
            <person name="Ahrendt S.R."/>
            <person name="Quandt C.A."/>
            <person name="Ciobanu D."/>
            <person name="Clum A."/>
            <person name="Salamov A."/>
            <person name="Andreopoulos B."/>
            <person name="Cheng J.F."/>
            <person name="Woyke T."/>
            <person name="Pelin A."/>
            <person name="Henrissat B."/>
            <person name="Reynolds N.K."/>
            <person name="Benny G.L."/>
            <person name="Smith M.E."/>
            <person name="James T.Y."/>
            <person name="Grigoriev I.V."/>
        </authorList>
    </citation>
    <scope>NUCLEOTIDE SEQUENCE [LARGE SCALE GENOMIC DNA]</scope>
    <source>
        <strain evidence="2">RSA 468</strain>
    </source>
</reference>
<dbReference type="Pfam" id="PF21125">
    <property type="entry name" value="MPN_2A_DUB_like"/>
    <property type="match status" value="1"/>
</dbReference>
<keyword evidence="2" id="KW-1185">Reference proteome</keyword>
<dbReference type="Proteomes" id="UP000268162">
    <property type="component" value="Unassembled WGS sequence"/>
</dbReference>
<dbReference type="EMBL" id="ML002344">
    <property type="protein sequence ID" value="RKP38638.1"/>
    <property type="molecule type" value="Genomic_DNA"/>
</dbReference>
<gene>
    <name evidence="1" type="ORF">BJ085DRAFT_31940</name>
</gene>